<dbReference type="AlphaFoldDB" id="A0A5B7GZP8"/>
<evidence type="ECO:0000313" key="3">
    <source>
        <dbReference type="Proteomes" id="UP000324222"/>
    </source>
</evidence>
<dbReference type="InterPro" id="IPR038765">
    <property type="entry name" value="Papain-like_cys_pep_sf"/>
</dbReference>
<comment type="caution">
    <text evidence="2">The sequence shown here is derived from an EMBL/GenBank/DDBJ whole genome shotgun (WGS) entry which is preliminary data.</text>
</comment>
<reference evidence="2 3" key="1">
    <citation type="submission" date="2019-05" db="EMBL/GenBank/DDBJ databases">
        <title>Another draft genome of Portunus trituberculatus and its Hox gene families provides insights of decapod evolution.</title>
        <authorList>
            <person name="Jeong J.-H."/>
            <person name="Song I."/>
            <person name="Kim S."/>
            <person name="Choi T."/>
            <person name="Kim D."/>
            <person name="Ryu S."/>
            <person name="Kim W."/>
        </authorList>
    </citation>
    <scope>NUCLEOTIDE SEQUENCE [LARGE SCALE GENOMIC DNA]</scope>
    <source>
        <tissue evidence="2">Muscle</tissue>
    </source>
</reference>
<accession>A0A5B7GZP8</accession>
<evidence type="ECO:0000313" key="2">
    <source>
        <dbReference type="EMBL" id="MPC63213.1"/>
    </source>
</evidence>
<evidence type="ECO:0000256" key="1">
    <source>
        <dbReference type="SAM" id="MobiDB-lite"/>
    </source>
</evidence>
<dbReference type="OrthoDB" id="424753at2759"/>
<proteinExistence type="predicted"/>
<protein>
    <submittedName>
        <fullName evidence="2">Calpain clp-1</fullName>
    </submittedName>
</protein>
<dbReference type="EMBL" id="VSRR010020534">
    <property type="protein sequence ID" value="MPC63213.1"/>
    <property type="molecule type" value="Genomic_DNA"/>
</dbReference>
<name>A0A5B7GZP8_PORTR</name>
<gene>
    <name evidence="2" type="primary">clp-1</name>
    <name evidence="2" type="ORF">E2C01_057307</name>
</gene>
<organism evidence="2 3">
    <name type="scientific">Portunus trituberculatus</name>
    <name type="common">Swimming crab</name>
    <name type="synonym">Neptunus trituberculatus</name>
    <dbReference type="NCBI Taxonomy" id="210409"/>
    <lineage>
        <taxon>Eukaryota</taxon>
        <taxon>Metazoa</taxon>
        <taxon>Ecdysozoa</taxon>
        <taxon>Arthropoda</taxon>
        <taxon>Crustacea</taxon>
        <taxon>Multicrustacea</taxon>
        <taxon>Malacostraca</taxon>
        <taxon>Eumalacostraca</taxon>
        <taxon>Eucarida</taxon>
        <taxon>Decapoda</taxon>
        <taxon>Pleocyemata</taxon>
        <taxon>Brachyura</taxon>
        <taxon>Eubrachyura</taxon>
        <taxon>Portunoidea</taxon>
        <taxon>Portunidae</taxon>
        <taxon>Portuninae</taxon>
        <taxon>Portunus</taxon>
    </lineage>
</organism>
<keyword evidence="3" id="KW-1185">Reference proteome</keyword>
<feature type="region of interest" description="Disordered" evidence="1">
    <location>
        <begin position="35"/>
        <end position="56"/>
    </location>
</feature>
<sequence>MGSVRTGIKIFVSSKKTVGPGDKSITTTTFRRVAPVPTTPTKTTPPTPAAAGTKRHRLSSVFSRQDSEEVFKFGERGSGLRPRGQVQDFYELRQQCMDSGTLFEDPDFPAEDSSIFFSRSPPKPFEWKRPHVSYIFSL</sequence>
<dbReference type="SUPFAM" id="SSF54001">
    <property type="entry name" value="Cysteine proteinases"/>
    <property type="match status" value="1"/>
</dbReference>
<dbReference type="Proteomes" id="UP000324222">
    <property type="component" value="Unassembled WGS sequence"/>
</dbReference>